<dbReference type="AlphaFoldDB" id="A0A1G6KGB4"/>
<keyword evidence="2" id="KW-1133">Transmembrane helix</keyword>
<evidence type="ECO:0000313" key="4">
    <source>
        <dbReference type="Proteomes" id="UP000199501"/>
    </source>
</evidence>
<keyword evidence="2" id="KW-0812">Transmembrane</keyword>
<sequence length="242" mass="24890">MTAPTRSTRGSRRAPERTPDPTRRTRTADTDTVAAPTKPTRADRTSARPRTPAAERAYARRAQREGRGGTRSHTAPAVKADEATSGRASFVVLIIALLVVGVVATLWLTTQAIADSYRLEAAKQEATRLSEQAAQLQREVTKQESPSALADRARALGMVPAGDPSWLVVNPDGSVTVVGDAKPVTTPPSPNAAAQPSGAQPPAGQSQSPDQGSAQNVDAGTQPPAGQAAPEAGAQTPPGGGG</sequence>
<feature type="compositionally biased region" description="Low complexity" evidence="1">
    <location>
        <begin position="191"/>
        <end position="242"/>
    </location>
</feature>
<evidence type="ECO:0000313" key="3">
    <source>
        <dbReference type="EMBL" id="SDC29888.1"/>
    </source>
</evidence>
<accession>A0A1G6KGB4</accession>
<evidence type="ECO:0008006" key="5">
    <source>
        <dbReference type="Google" id="ProtNLM"/>
    </source>
</evidence>
<dbReference type="RefSeq" id="WP_091448305.1">
    <property type="nucleotide sequence ID" value="NZ_FMZZ01000001.1"/>
</dbReference>
<keyword evidence="4" id="KW-1185">Reference proteome</keyword>
<reference evidence="4" key="1">
    <citation type="submission" date="2016-10" db="EMBL/GenBank/DDBJ databases">
        <authorList>
            <person name="Varghese N."/>
            <person name="Submissions S."/>
        </authorList>
    </citation>
    <scope>NUCLEOTIDE SEQUENCE [LARGE SCALE GENOMIC DNA]</scope>
    <source>
        <strain evidence="4">IBRC-M 10403</strain>
    </source>
</reference>
<feature type="compositionally biased region" description="Basic and acidic residues" evidence="1">
    <location>
        <begin position="13"/>
        <end position="29"/>
    </location>
</feature>
<feature type="region of interest" description="Disordered" evidence="1">
    <location>
        <begin position="178"/>
        <end position="242"/>
    </location>
</feature>
<dbReference type="OrthoDB" id="4555900at2"/>
<gene>
    <name evidence="3" type="ORF">SAMN05216174_101891</name>
</gene>
<dbReference type="EMBL" id="FMZZ01000001">
    <property type="protein sequence ID" value="SDC29888.1"/>
    <property type="molecule type" value="Genomic_DNA"/>
</dbReference>
<feature type="region of interest" description="Disordered" evidence="1">
    <location>
        <begin position="1"/>
        <end position="82"/>
    </location>
</feature>
<feature type="transmembrane region" description="Helical" evidence="2">
    <location>
        <begin position="88"/>
        <end position="108"/>
    </location>
</feature>
<evidence type="ECO:0000256" key="1">
    <source>
        <dbReference type="SAM" id="MobiDB-lite"/>
    </source>
</evidence>
<keyword evidence="2" id="KW-0472">Membrane</keyword>
<name>A0A1G6KGB4_9PSEU</name>
<evidence type="ECO:0000256" key="2">
    <source>
        <dbReference type="SAM" id="Phobius"/>
    </source>
</evidence>
<feature type="compositionally biased region" description="Low complexity" evidence="1">
    <location>
        <begin position="30"/>
        <end position="39"/>
    </location>
</feature>
<protein>
    <recommendedName>
        <fullName evidence="5">Septum formation initiator</fullName>
    </recommendedName>
</protein>
<proteinExistence type="predicted"/>
<dbReference type="Proteomes" id="UP000199501">
    <property type="component" value="Unassembled WGS sequence"/>
</dbReference>
<organism evidence="3 4">
    <name type="scientific">Actinokineospora iranica</name>
    <dbReference type="NCBI Taxonomy" id="1271860"/>
    <lineage>
        <taxon>Bacteria</taxon>
        <taxon>Bacillati</taxon>
        <taxon>Actinomycetota</taxon>
        <taxon>Actinomycetes</taxon>
        <taxon>Pseudonocardiales</taxon>
        <taxon>Pseudonocardiaceae</taxon>
        <taxon>Actinokineospora</taxon>
    </lineage>
</organism>
<dbReference type="STRING" id="1271860.SAMN05216174_101891"/>